<sequence length="247" mass="27737">MNKYAQIYERSRAPLYLQVALVMRQRISSGRWERGAKIPTLEKLEQEFAVARVTVRQAIEILRSEGLLDAQQGRGTFVSGKPKDTSWFNVADDISSMVSSLKNNVLKRVRVKENATPPSLAVGEGEHAAQYAFLQSVQHNDGDPFSVVNLYLDQTIFALDSDGFKHRAALPFLMQNENIRIEHAYQTVTIGIAEYETAKLLKIGLGEPISDVRLVLVNDAGVAVYIAEIHYHKDCFRMKKDLLGSRS</sequence>
<dbReference type="InterPro" id="IPR028978">
    <property type="entry name" value="Chorismate_lyase_/UTRA_dom_sf"/>
</dbReference>
<dbReference type="GO" id="GO:0003700">
    <property type="term" value="F:DNA-binding transcription factor activity"/>
    <property type="evidence" value="ECO:0007669"/>
    <property type="project" value="InterPro"/>
</dbReference>
<evidence type="ECO:0000256" key="1">
    <source>
        <dbReference type="ARBA" id="ARBA00023015"/>
    </source>
</evidence>
<comment type="caution">
    <text evidence="5">The sequence shown here is derived from an EMBL/GenBank/DDBJ whole genome shotgun (WGS) entry which is preliminary data.</text>
</comment>
<dbReference type="SMART" id="SM00345">
    <property type="entry name" value="HTH_GNTR"/>
    <property type="match status" value="1"/>
</dbReference>
<dbReference type="SUPFAM" id="SSF64288">
    <property type="entry name" value="Chorismate lyase-like"/>
    <property type="match status" value="1"/>
</dbReference>
<dbReference type="AlphaFoldDB" id="A0A2W5KGN0"/>
<dbReference type="CDD" id="cd07377">
    <property type="entry name" value="WHTH_GntR"/>
    <property type="match status" value="1"/>
</dbReference>
<dbReference type="Proteomes" id="UP000249577">
    <property type="component" value="Unassembled WGS sequence"/>
</dbReference>
<dbReference type="InterPro" id="IPR036390">
    <property type="entry name" value="WH_DNA-bd_sf"/>
</dbReference>
<keyword evidence="2" id="KW-0238">DNA-binding</keyword>
<dbReference type="PANTHER" id="PTHR44846">
    <property type="entry name" value="MANNOSYL-D-GLYCERATE TRANSPORT/METABOLISM SYSTEM REPRESSOR MNGR-RELATED"/>
    <property type="match status" value="1"/>
</dbReference>
<dbReference type="Gene3D" id="1.10.10.10">
    <property type="entry name" value="Winged helix-like DNA-binding domain superfamily/Winged helix DNA-binding domain"/>
    <property type="match status" value="1"/>
</dbReference>
<evidence type="ECO:0000313" key="5">
    <source>
        <dbReference type="EMBL" id="PZQ16256.1"/>
    </source>
</evidence>
<name>A0A2W5KGN0_ANCNO</name>
<dbReference type="Pfam" id="PF00392">
    <property type="entry name" value="GntR"/>
    <property type="match status" value="1"/>
</dbReference>
<evidence type="ECO:0000256" key="2">
    <source>
        <dbReference type="ARBA" id="ARBA00023125"/>
    </source>
</evidence>
<dbReference type="EMBL" id="QFPN01000004">
    <property type="protein sequence ID" value="PZQ16256.1"/>
    <property type="molecule type" value="Genomic_DNA"/>
</dbReference>
<keyword evidence="1" id="KW-0805">Transcription regulation</keyword>
<reference evidence="5 6" key="1">
    <citation type="submission" date="2017-08" db="EMBL/GenBank/DDBJ databases">
        <title>Infants hospitalized years apart are colonized by the same room-sourced microbial strains.</title>
        <authorList>
            <person name="Brooks B."/>
            <person name="Olm M.R."/>
            <person name="Firek B.A."/>
            <person name="Baker R."/>
            <person name="Thomas B.C."/>
            <person name="Morowitz M.J."/>
            <person name="Banfield J.F."/>
        </authorList>
    </citation>
    <scope>NUCLEOTIDE SEQUENCE [LARGE SCALE GENOMIC DNA]</scope>
    <source>
        <strain evidence="5">S2_005_003_R2_43</strain>
    </source>
</reference>
<protein>
    <submittedName>
        <fullName evidence="5">GntR family transcriptional regulator</fullName>
    </submittedName>
</protein>
<dbReference type="Gene3D" id="3.40.1410.10">
    <property type="entry name" value="Chorismate lyase-like"/>
    <property type="match status" value="1"/>
</dbReference>
<dbReference type="PRINTS" id="PR00035">
    <property type="entry name" value="HTHGNTR"/>
</dbReference>
<proteinExistence type="predicted"/>
<dbReference type="InterPro" id="IPR000524">
    <property type="entry name" value="Tscrpt_reg_HTH_GntR"/>
</dbReference>
<dbReference type="SUPFAM" id="SSF46785">
    <property type="entry name" value="Winged helix' DNA-binding domain"/>
    <property type="match status" value="1"/>
</dbReference>
<accession>A0A2W5KGN0</accession>
<dbReference type="SMART" id="SM00866">
    <property type="entry name" value="UTRA"/>
    <property type="match status" value="1"/>
</dbReference>
<dbReference type="PANTHER" id="PTHR44846:SF1">
    <property type="entry name" value="MANNOSYL-D-GLYCERATE TRANSPORT_METABOLISM SYSTEM REPRESSOR MNGR-RELATED"/>
    <property type="match status" value="1"/>
</dbReference>
<organism evidence="5 6">
    <name type="scientific">Ancylobacter novellus</name>
    <name type="common">Thiobacillus novellus</name>
    <dbReference type="NCBI Taxonomy" id="921"/>
    <lineage>
        <taxon>Bacteria</taxon>
        <taxon>Pseudomonadati</taxon>
        <taxon>Pseudomonadota</taxon>
        <taxon>Alphaproteobacteria</taxon>
        <taxon>Hyphomicrobiales</taxon>
        <taxon>Xanthobacteraceae</taxon>
        <taxon>Ancylobacter</taxon>
    </lineage>
</organism>
<feature type="domain" description="HTH gntR-type" evidence="4">
    <location>
        <begin position="13"/>
        <end position="81"/>
    </location>
</feature>
<evidence type="ECO:0000256" key="3">
    <source>
        <dbReference type="ARBA" id="ARBA00023163"/>
    </source>
</evidence>
<dbReference type="Pfam" id="PF07702">
    <property type="entry name" value="UTRA"/>
    <property type="match status" value="1"/>
</dbReference>
<dbReference type="PROSITE" id="PS50949">
    <property type="entry name" value="HTH_GNTR"/>
    <property type="match status" value="1"/>
</dbReference>
<dbReference type="InterPro" id="IPR050679">
    <property type="entry name" value="Bact_HTH_transcr_reg"/>
</dbReference>
<gene>
    <name evidence="5" type="ORF">DI565_09420</name>
</gene>
<evidence type="ECO:0000259" key="4">
    <source>
        <dbReference type="PROSITE" id="PS50949"/>
    </source>
</evidence>
<keyword evidence="3" id="KW-0804">Transcription</keyword>
<dbReference type="GO" id="GO:0003677">
    <property type="term" value="F:DNA binding"/>
    <property type="evidence" value="ECO:0007669"/>
    <property type="project" value="UniProtKB-KW"/>
</dbReference>
<evidence type="ECO:0000313" key="6">
    <source>
        <dbReference type="Proteomes" id="UP000249577"/>
    </source>
</evidence>
<dbReference type="InterPro" id="IPR036388">
    <property type="entry name" value="WH-like_DNA-bd_sf"/>
</dbReference>
<dbReference type="GO" id="GO:0045892">
    <property type="term" value="P:negative regulation of DNA-templated transcription"/>
    <property type="evidence" value="ECO:0007669"/>
    <property type="project" value="TreeGrafter"/>
</dbReference>
<dbReference type="InterPro" id="IPR011663">
    <property type="entry name" value="UTRA"/>
</dbReference>